<keyword evidence="2" id="KW-1185">Reference proteome</keyword>
<dbReference type="AlphaFoldDB" id="A0A9P8LTH7"/>
<evidence type="ECO:0000313" key="1">
    <source>
        <dbReference type="EMBL" id="KAH0574090.1"/>
    </source>
</evidence>
<organism evidence="1 2">
    <name type="scientific">Spironucleus salmonicida</name>
    <dbReference type="NCBI Taxonomy" id="348837"/>
    <lineage>
        <taxon>Eukaryota</taxon>
        <taxon>Metamonada</taxon>
        <taxon>Diplomonadida</taxon>
        <taxon>Hexamitidae</taxon>
        <taxon>Hexamitinae</taxon>
        <taxon>Spironucleus</taxon>
    </lineage>
</organism>
<proteinExistence type="predicted"/>
<dbReference type="KEGG" id="ssao:94298058"/>
<name>A0A9P8LTH7_9EUKA</name>
<gene>
    <name evidence="1" type="ORF">SS50377_24035</name>
</gene>
<dbReference type="EMBL" id="AUWU02000004">
    <property type="protein sequence ID" value="KAH0574090.1"/>
    <property type="molecule type" value="Genomic_DNA"/>
</dbReference>
<sequence length="133" mass="15475">MNHKIFVVQNTYFILYYFQQLLSTQIKLAEMNATLKSQDGRQINAKARFSDSVLFVETKSHRTAIDTSSPSVNIIRDGFQEILKDSQSGITVVIHNQEIPIESDVQQVQLWQYQPQGFKQYNKENIDECFQIQ</sequence>
<comment type="caution">
    <text evidence="1">The sequence shown here is derived from an EMBL/GenBank/DDBJ whole genome shotgun (WGS) entry which is preliminary data.</text>
</comment>
<dbReference type="Proteomes" id="UP000018208">
    <property type="component" value="Unassembled WGS sequence"/>
</dbReference>
<dbReference type="GeneID" id="94298058"/>
<evidence type="ECO:0000313" key="2">
    <source>
        <dbReference type="Proteomes" id="UP000018208"/>
    </source>
</evidence>
<dbReference type="RefSeq" id="XP_067764863.1">
    <property type="nucleotide sequence ID" value="XM_067907889.1"/>
</dbReference>
<accession>A0A9P8LTH7</accession>
<reference evidence="1 2" key="1">
    <citation type="journal article" date="2014" name="PLoS Genet.">
        <title>The Genome of Spironucleus salmonicida Highlights a Fish Pathogen Adapted to Fluctuating Environments.</title>
        <authorList>
            <person name="Xu F."/>
            <person name="Jerlstrom-Hultqvist J."/>
            <person name="Einarsson E."/>
            <person name="Astvaldsson A."/>
            <person name="Svard S.G."/>
            <person name="Andersson J.O."/>
        </authorList>
    </citation>
    <scope>NUCLEOTIDE SEQUENCE [LARGE SCALE GENOMIC DNA]</scope>
    <source>
        <strain evidence="1 2">ATCC 50377</strain>
    </source>
</reference>
<protein>
    <submittedName>
        <fullName evidence="1">Uncharacterized protein</fullName>
    </submittedName>
</protein>